<keyword evidence="2" id="KW-0997">Cell inner membrane</keyword>
<dbReference type="CDD" id="cd11386">
    <property type="entry name" value="MCP_signal"/>
    <property type="match status" value="1"/>
</dbReference>
<feature type="domain" description="Methyl-accepting transducer" evidence="7">
    <location>
        <begin position="365"/>
        <end position="601"/>
    </location>
</feature>
<feature type="domain" description="HAMP" evidence="9">
    <location>
        <begin position="306"/>
        <end position="360"/>
    </location>
</feature>
<dbReference type="SMART" id="SM00304">
    <property type="entry name" value="HAMP"/>
    <property type="match status" value="2"/>
</dbReference>
<feature type="transmembrane region" description="Helical" evidence="6">
    <location>
        <begin position="286"/>
        <end position="309"/>
    </location>
</feature>
<sequence>MKQNFGFKAVLISSMVVIFVIALAITSYISIYQLENVVKQDVIQKISNAASYETESIESYVIKNSRPIADLAELYRKYGYNDRHEKHIEFAAVTGGLSKITLGFVDGRSYSSIPSAASFPGGIGRLDKYDPRTRPWFQFGRKQSSLALTDVFFTKRGDPIAAAVQPIANGVLTADIRLTTLQHIVENIDILPGTFSMVVDGNGMVLASTAEHIKIQQQIGDADGFNRYMSTISSQESTFSELTVSDTERLVLSSQIKLIGGKKWYLINAVDKQIALAPVTQAIQQLLMSCVVIIGLSVVVLIIVINRIYRPVLELKSLVTLLSNGDGDLTQRLEVRTKDDLGDIATGINHFIESLNTMLLEVKGVTSQLIASVNHLRTSTHTNTEILSDHQAETNQVVVAMDELGTSSEMVAHNAGEAAKFIEEANHSGEQSRETIMTAQKGLELLSEEINGATAKVTQMNDETKDISSILSVIGEIAEQTNLLALNAAIEAARAGEQGRGFAVVADEVRALAGRTQLSTGEINKSLAQLQSGADSVVSSIDSTKATSDKTVNEAILIADSLEAMTGYVAQINEVGTQISQSADEQNNVIQEISQNMNRIDNMVGKLSENGSAMAEGTDEIAQINERLRAIVGKFKLVE</sequence>
<evidence type="ECO:0000256" key="3">
    <source>
        <dbReference type="ARBA" id="ARBA00023224"/>
    </source>
</evidence>
<protein>
    <submittedName>
        <fullName evidence="10">Methyl-accepting chemotaxis protein</fullName>
    </submittedName>
</protein>
<dbReference type="RefSeq" id="WP_220105528.1">
    <property type="nucleotide sequence ID" value="NZ_JAHZSS010000032.1"/>
</dbReference>
<comment type="subcellular location">
    <subcellularLocation>
        <location evidence="1">Cell inner membrane</location>
        <topology evidence="1">Multi-pass membrane protein</topology>
    </subcellularLocation>
</comment>
<dbReference type="InterPro" id="IPR003660">
    <property type="entry name" value="HAMP_dom"/>
</dbReference>
<comment type="similarity">
    <text evidence="4">Belongs to the methyl-accepting chemotaxis (MCP) protein family.</text>
</comment>
<keyword evidence="6" id="KW-0472">Membrane</keyword>
<keyword evidence="6" id="KW-0812">Transmembrane</keyword>
<dbReference type="PANTHER" id="PTHR32089">
    <property type="entry name" value="METHYL-ACCEPTING CHEMOTAXIS PROTEIN MCPB"/>
    <property type="match status" value="1"/>
</dbReference>
<proteinExistence type="inferred from homology"/>
<keyword evidence="3 5" id="KW-0807">Transducer</keyword>
<dbReference type="Gene3D" id="3.30.450.20">
    <property type="entry name" value="PAS domain"/>
    <property type="match status" value="2"/>
</dbReference>
<dbReference type="SUPFAM" id="SSF58104">
    <property type="entry name" value="Methyl-accepting chemotaxis protein (MCP) signaling domain"/>
    <property type="match status" value="1"/>
</dbReference>
<reference evidence="10" key="1">
    <citation type="submission" date="2021-07" db="EMBL/GenBank/DDBJ databases">
        <title>Neiella marina sp. nov., isolated from the intestinal content of sea cucumber Apostichopus japonicus.</title>
        <authorList>
            <person name="Bai X."/>
        </authorList>
    </citation>
    <scope>NUCLEOTIDE SEQUENCE</scope>
    <source>
        <strain evidence="10">126</strain>
    </source>
</reference>
<evidence type="ECO:0000256" key="6">
    <source>
        <dbReference type="SAM" id="Phobius"/>
    </source>
</evidence>
<dbReference type="Pfam" id="PF00015">
    <property type="entry name" value="MCPsignal"/>
    <property type="match status" value="1"/>
</dbReference>
<evidence type="ECO:0000256" key="2">
    <source>
        <dbReference type="ARBA" id="ARBA00022519"/>
    </source>
</evidence>
<comment type="caution">
    <text evidence="10">The sequence shown here is derived from an EMBL/GenBank/DDBJ whole genome shotgun (WGS) entry which is preliminary data.</text>
</comment>
<evidence type="ECO:0000259" key="7">
    <source>
        <dbReference type="PROSITE" id="PS50111"/>
    </source>
</evidence>
<evidence type="ECO:0000256" key="4">
    <source>
        <dbReference type="ARBA" id="ARBA00029447"/>
    </source>
</evidence>
<dbReference type="InterPro" id="IPR004090">
    <property type="entry name" value="Chemotax_Me-accpt_rcpt"/>
</dbReference>
<evidence type="ECO:0000259" key="9">
    <source>
        <dbReference type="PROSITE" id="PS50885"/>
    </source>
</evidence>
<dbReference type="CDD" id="cd06225">
    <property type="entry name" value="HAMP"/>
    <property type="match status" value="1"/>
</dbReference>
<dbReference type="PROSITE" id="PS50192">
    <property type="entry name" value="T_SNARE"/>
    <property type="match status" value="1"/>
</dbReference>
<name>A0ABS7EKN1_9GAMM</name>
<dbReference type="Gene3D" id="1.10.287.950">
    <property type="entry name" value="Methyl-accepting chemotaxis protein"/>
    <property type="match status" value="1"/>
</dbReference>
<evidence type="ECO:0000256" key="5">
    <source>
        <dbReference type="PROSITE-ProRule" id="PRU00284"/>
    </source>
</evidence>
<accession>A0ABS7EKN1</accession>
<feature type="transmembrane region" description="Helical" evidence="6">
    <location>
        <begin position="9"/>
        <end position="31"/>
    </location>
</feature>
<evidence type="ECO:0000256" key="1">
    <source>
        <dbReference type="ARBA" id="ARBA00004429"/>
    </source>
</evidence>
<dbReference type="EMBL" id="JAHZSS010000032">
    <property type="protein sequence ID" value="MBW8192909.1"/>
    <property type="molecule type" value="Genomic_DNA"/>
</dbReference>
<dbReference type="Pfam" id="PF00672">
    <property type="entry name" value="HAMP"/>
    <property type="match status" value="1"/>
</dbReference>
<gene>
    <name evidence="10" type="ORF">K0504_17880</name>
</gene>
<dbReference type="Proteomes" id="UP001166251">
    <property type="component" value="Unassembled WGS sequence"/>
</dbReference>
<feature type="domain" description="T-SNARE coiled-coil homology" evidence="8">
    <location>
        <begin position="560"/>
        <end position="614"/>
    </location>
</feature>
<dbReference type="InterPro" id="IPR004089">
    <property type="entry name" value="MCPsignal_dom"/>
</dbReference>
<dbReference type="PROSITE" id="PS50111">
    <property type="entry name" value="CHEMOTAXIS_TRANSDUC_2"/>
    <property type="match status" value="1"/>
</dbReference>
<dbReference type="InterPro" id="IPR000727">
    <property type="entry name" value="T_SNARE_dom"/>
</dbReference>
<evidence type="ECO:0000313" key="10">
    <source>
        <dbReference type="EMBL" id="MBW8192909.1"/>
    </source>
</evidence>
<dbReference type="SMART" id="SM00283">
    <property type="entry name" value="MA"/>
    <property type="match status" value="1"/>
</dbReference>
<keyword evidence="2" id="KW-1003">Cell membrane</keyword>
<dbReference type="PROSITE" id="PS50885">
    <property type="entry name" value="HAMP"/>
    <property type="match status" value="1"/>
</dbReference>
<dbReference type="PANTHER" id="PTHR32089:SF55">
    <property type="entry name" value="METHYL ACCEPTING SENSORY TRANSDUCER WITH CACHE_2 SMALL MOLECULE BINDING DOMAIN"/>
    <property type="match status" value="1"/>
</dbReference>
<organism evidence="10 11">
    <name type="scientific">Neiella holothuriorum</name>
    <dbReference type="NCBI Taxonomy" id="2870530"/>
    <lineage>
        <taxon>Bacteria</taxon>
        <taxon>Pseudomonadati</taxon>
        <taxon>Pseudomonadota</taxon>
        <taxon>Gammaproteobacteria</taxon>
        <taxon>Alteromonadales</taxon>
        <taxon>Echinimonadaceae</taxon>
        <taxon>Neiella</taxon>
    </lineage>
</organism>
<keyword evidence="6" id="KW-1133">Transmembrane helix</keyword>
<keyword evidence="11" id="KW-1185">Reference proteome</keyword>
<evidence type="ECO:0000259" key="8">
    <source>
        <dbReference type="PROSITE" id="PS50192"/>
    </source>
</evidence>
<dbReference type="PRINTS" id="PR00260">
    <property type="entry name" value="CHEMTRNSDUCR"/>
</dbReference>
<evidence type="ECO:0000313" key="11">
    <source>
        <dbReference type="Proteomes" id="UP001166251"/>
    </source>
</evidence>